<evidence type="ECO:0000256" key="5">
    <source>
        <dbReference type="ARBA" id="ARBA00022448"/>
    </source>
</evidence>
<dbReference type="GO" id="GO:0015250">
    <property type="term" value="F:water channel activity"/>
    <property type="evidence" value="ECO:0007669"/>
    <property type="project" value="TreeGrafter"/>
</dbReference>
<keyword evidence="13" id="KW-0496">Mitochondrion</keyword>
<dbReference type="Pfam" id="PF00230">
    <property type="entry name" value="MIP"/>
    <property type="match status" value="1"/>
</dbReference>
<dbReference type="PRINTS" id="PR02020">
    <property type="entry name" value="AQUAPORIN8"/>
</dbReference>
<accession>A0A8B9R5Z4</accession>
<evidence type="ECO:0000256" key="8">
    <source>
        <dbReference type="ARBA" id="ARBA00022737"/>
    </source>
</evidence>
<dbReference type="FunFam" id="1.20.1080.10:FF:000015">
    <property type="entry name" value="Aquaporin 8"/>
    <property type="match status" value="1"/>
</dbReference>
<evidence type="ECO:0000256" key="7">
    <source>
        <dbReference type="ARBA" id="ARBA00022692"/>
    </source>
</evidence>
<evidence type="ECO:0000256" key="13">
    <source>
        <dbReference type="ARBA" id="ARBA00023128"/>
    </source>
</evidence>
<evidence type="ECO:0000256" key="11">
    <source>
        <dbReference type="ARBA" id="ARBA00022989"/>
    </source>
</evidence>
<feature type="transmembrane region" description="Helical" evidence="24">
    <location>
        <begin position="185"/>
        <end position="207"/>
    </location>
</feature>
<reference evidence="25" key="2">
    <citation type="submission" date="2025-08" db="UniProtKB">
        <authorList>
            <consortium name="Ensembl"/>
        </authorList>
    </citation>
    <scope>IDENTIFICATION</scope>
</reference>
<reference evidence="25" key="3">
    <citation type="submission" date="2025-09" db="UniProtKB">
        <authorList>
            <consortium name="Ensembl"/>
        </authorList>
    </citation>
    <scope>IDENTIFICATION</scope>
</reference>
<evidence type="ECO:0000256" key="21">
    <source>
        <dbReference type="ARBA" id="ARBA00074374"/>
    </source>
</evidence>
<keyword evidence="9" id="KW-0999">Mitochondrion inner membrane</keyword>
<keyword evidence="5 22" id="KW-0813">Transport</keyword>
<dbReference type="PROSITE" id="PS00221">
    <property type="entry name" value="MIP"/>
    <property type="match status" value="1"/>
</dbReference>
<dbReference type="GO" id="GO:0005743">
    <property type="term" value="C:mitochondrial inner membrane"/>
    <property type="evidence" value="ECO:0007669"/>
    <property type="project" value="UniProtKB-SubCell"/>
</dbReference>
<evidence type="ECO:0000256" key="10">
    <source>
        <dbReference type="ARBA" id="ARBA00022824"/>
    </source>
</evidence>
<comment type="catalytic activity">
    <reaction evidence="16">
        <text>H2O(in) = H2O(out)</text>
        <dbReference type="Rhea" id="RHEA:29667"/>
        <dbReference type="ChEBI" id="CHEBI:15377"/>
    </reaction>
</comment>
<dbReference type="PANTHER" id="PTHR45665:SF9">
    <property type="entry name" value="AQUAPORIN-8"/>
    <property type="match status" value="1"/>
</dbReference>
<comment type="catalytic activity">
    <reaction evidence="17">
        <text>methylamine(out) = methylamine(in)</text>
        <dbReference type="Rhea" id="RHEA:74391"/>
        <dbReference type="ChEBI" id="CHEBI:59338"/>
    </reaction>
</comment>
<dbReference type="InterPro" id="IPR000425">
    <property type="entry name" value="MIP"/>
</dbReference>
<feature type="transmembrane region" description="Helical" evidence="24">
    <location>
        <begin position="34"/>
        <end position="57"/>
    </location>
</feature>
<dbReference type="GO" id="GO:0072488">
    <property type="term" value="P:ammonium transmembrane transport"/>
    <property type="evidence" value="ECO:0007669"/>
    <property type="project" value="UniProtKB-ARBA"/>
</dbReference>
<evidence type="ECO:0000256" key="12">
    <source>
        <dbReference type="ARBA" id="ARBA00023097"/>
    </source>
</evidence>
<evidence type="ECO:0000256" key="24">
    <source>
        <dbReference type="SAM" id="Phobius"/>
    </source>
</evidence>
<keyword evidence="11 24" id="KW-1133">Transmembrane helix</keyword>
<evidence type="ECO:0000256" key="9">
    <source>
        <dbReference type="ARBA" id="ARBA00022792"/>
    </source>
</evidence>
<dbReference type="GO" id="GO:0030868">
    <property type="term" value="C:smooth endoplasmic reticulum membrane"/>
    <property type="evidence" value="ECO:0007669"/>
    <property type="project" value="UniProtKB-SubCell"/>
</dbReference>
<feature type="transmembrane region" description="Helical" evidence="24">
    <location>
        <begin position="94"/>
        <end position="115"/>
    </location>
</feature>
<dbReference type="CDD" id="cd00333">
    <property type="entry name" value="MIP"/>
    <property type="match status" value="1"/>
</dbReference>
<reference evidence="25" key="1">
    <citation type="submission" date="2019-08" db="EMBL/GenBank/DDBJ databases">
        <title>Three high-quality genomes provides insights into domestication of ducks.</title>
        <authorList>
            <person name="Hou Z.C."/>
            <person name="Zhu F."/>
            <person name="Yin Z.T."/>
            <person name="Zhang F."/>
        </authorList>
    </citation>
    <scope>NUCLEOTIDE SEQUENCE [LARGE SCALE GENOMIC DNA]</scope>
</reference>
<evidence type="ECO:0000256" key="23">
    <source>
        <dbReference type="SAM" id="MobiDB-lite"/>
    </source>
</evidence>
<keyword evidence="15" id="KW-0325">Glycoprotein</keyword>
<protein>
    <recommendedName>
        <fullName evidence="21">Aquaporin-8</fullName>
    </recommendedName>
</protein>
<evidence type="ECO:0000256" key="18">
    <source>
        <dbReference type="ARBA" id="ARBA00047305"/>
    </source>
</evidence>
<evidence type="ECO:0000256" key="4">
    <source>
        <dbReference type="ARBA" id="ARBA00006175"/>
    </source>
</evidence>
<sequence length="288" mass="29908">PSFELSQGECPPGATRASPPSGLFRAKPHWYERYVQPCVAELLGSALFIFIGCLSVVEDAGGTGRLQPALAHGLALGLTIAVLGNISGGHFNPAVSLGVWLVGGLNITMLIPYWISQLCGGIIGASLTKAVTTDEHYANATGGAFSGVVADEQIPSVLVGEIVMTTFLVLAVCMGAINEETKTPLAPFCIGLTVTVDILAGGAISGACMNPARAFGPALVANYWDYHWVYWVGPMLAGLLVGALVRCVRSAPSQPNVCLTLRSSPPRGAGLMQSLCFAVASTHGRCQP</sequence>
<feature type="transmembrane region" description="Helical" evidence="24">
    <location>
        <begin position="154"/>
        <end position="173"/>
    </location>
</feature>
<dbReference type="Gene3D" id="1.20.1080.10">
    <property type="entry name" value="Glycerol uptake facilitator protein"/>
    <property type="match status" value="1"/>
</dbReference>
<feature type="region of interest" description="Disordered" evidence="23">
    <location>
        <begin position="1"/>
        <end position="20"/>
    </location>
</feature>
<evidence type="ECO:0000256" key="17">
    <source>
        <dbReference type="ARBA" id="ARBA00036281"/>
    </source>
</evidence>
<keyword evidence="10" id="KW-0256">Endoplasmic reticulum</keyword>
<evidence type="ECO:0000313" key="26">
    <source>
        <dbReference type="Proteomes" id="UP000694400"/>
    </source>
</evidence>
<evidence type="ECO:0000256" key="1">
    <source>
        <dbReference type="ARBA" id="ARBA00004424"/>
    </source>
</evidence>
<dbReference type="InterPro" id="IPR023271">
    <property type="entry name" value="Aquaporin-like"/>
</dbReference>
<keyword evidence="6" id="KW-1003">Cell membrane</keyword>
<evidence type="ECO:0000313" key="25">
    <source>
        <dbReference type="Ensembl" id="ENSAPLP00020006029.1"/>
    </source>
</evidence>
<dbReference type="InterPro" id="IPR022357">
    <property type="entry name" value="MIP_CS"/>
</dbReference>
<evidence type="ECO:0000256" key="16">
    <source>
        <dbReference type="ARBA" id="ARBA00034651"/>
    </source>
</evidence>
<evidence type="ECO:0000256" key="19">
    <source>
        <dbReference type="ARBA" id="ARBA00050618"/>
    </source>
</evidence>
<dbReference type="GO" id="GO:0080170">
    <property type="term" value="P:hydrogen peroxide transmembrane transport"/>
    <property type="evidence" value="ECO:0007669"/>
    <property type="project" value="UniProtKB-ARBA"/>
</dbReference>
<dbReference type="InterPro" id="IPR034294">
    <property type="entry name" value="Aquaporin_transptr"/>
</dbReference>
<dbReference type="Ensembl" id="ENSAPLT00020006487.1">
    <property type="protein sequence ID" value="ENSAPLP00020006029.1"/>
    <property type="gene ID" value="ENSAPLG00020004413.1"/>
</dbReference>
<comment type="catalytic activity">
    <reaction evidence="19">
        <text>formamide(out) = formamide(in)</text>
        <dbReference type="Rhea" id="RHEA:74387"/>
        <dbReference type="ChEBI" id="CHEBI:16397"/>
    </reaction>
</comment>
<feature type="transmembrane region" description="Helical" evidence="24">
    <location>
        <begin position="69"/>
        <end position="87"/>
    </location>
</feature>
<feature type="transmembrane region" description="Helical" evidence="24">
    <location>
        <begin position="227"/>
        <end position="245"/>
    </location>
</feature>
<comment type="catalytic activity">
    <reaction evidence="18">
        <text>H2O2(out) = H2O2(in)</text>
        <dbReference type="Rhea" id="RHEA:74375"/>
        <dbReference type="ChEBI" id="CHEBI:16240"/>
    </reaction>
</comment>
<comment type="subcellular location">
    <subcellularLocation>
        <location evidence="1">Apical cell membrane</location>
        <topology evidence="1">Multi-pass membrane protein</topology>
    </subcellularLocation>
    <subcellularLocation>
        <location evidence="3">Basolateral cell membrane</location>
        <topology evidence="3">Multi-pass membrane protein</topology>
    </subcellularLocation>
    <subcellularLocation>
        <location evidence="2">Mitochondrion inner membrane</location>
        <topology evidence="2">Multi-pass membrane protein</topology>
    </subcellularLocation>
    <subcellularLocation>
        <location evidence="20">Smooth endoplasmic reticulum membrane</location>
        <topology evidence="20">Multi-pass membrane protein</topology>
    </subcellularLocation>
</comment>
<dbReference type="GO" id="GO:0046691">
    <property type="term" value="C:intracellular canaliculus"/>
    <property type="evidence" value="ECO:0007669"/>
    <property type="project" value="UniProtKB-ARBA"/>
</dbReference>
<evidence type="ECO:0000256" key="14">
    <source>
        <dbReference type="ARBA" id="ARBA00023136"/>
    </source>
</evidence>
<keyword evidence="8" id="KW-0677">Repeat</keyword>
<dbReference type="PANTHER" id="PTHR45665">
    <property type="entry name" value="AQUAPORIN-8"/>
    <property type="match status" value="1"/>
</dbReference>
<evidence type="ECO:0000256" key="2">
    <source>
        <dbReference type="ARBA" id="ARBA00004448"/>
    </source>
</evidence>
<evidence type="ECO:0000256" key="6">
    <source>
        <dbReference type="ARBA" id="ARBA00022475"/>
    </source>
</evidence>
<evidence type="ECO:0000256" key="20">
    <source>
        <dbReference type="ARBA" id="ARBA00060365"/>
    </source>
</evidence>
<dbReference type="GO" id="GO:0016323">
    <property type="term" value="C:basolateral plasma membrane"/>
    <property type="evidence" value="ECO:0007669"/>
    <property type="project" value="UniProtKB-SubCell"/>
</dbReference>
<evidence type="ECO:0000256" key="22">
    <source>
        <dbReference type="RuleBase" id="RU000477"/>
    </source>
</evidence>
<keyword evidence="12" id="KW-0558">Oxidation</keyword>
<dbReference type="AlphaFoldDB" id="A0A8B9R5Z4"/>
<proteinExistence type="inferred from homology"/>
<dbReference type="GO" id="GO:0019755">
    <property type="term" value="P:one-carbon compound transport"/>
    <property type="evidence" value="ECO:0007669"/>
    <property type="project" value="UniProtKB-ARBA"/>
</dbReference>
<dbReference type="SUPFAM" id="SSF81338">
    <property type="entry name" value="Aquaporin-like"/>
    <property type="match status" value="1"/>
</dbReference>
<keyword evidence="14 24" id="KW-0472">Membrane</keyword>
<dbReference type="Proteomes" id="UP000694400">
    <property type="component" value="Chromosome 15"/>
</dbReference>
<organism evidence="25 26">
    <name type="scientific">Anas platyrhynchos</name>
    <name type="common">Mallard</name>
    <name type="synonym">Anas boschas</name>
    <dbReference type="NCBI Taxonomy" id="8839"/>
    <lineage>
        <taxon>Eukaryota</taxon>
        <taxon>Metazoa</taxon>
        <taxon>Chordata</taxon>
        <taxon>Craniata</taxon>
        <taxon>Vertebrata</taxon>
        <taxon>Euteleostomi</taxon>
        <taxon>Archelosauria</taxon>
        <taxon>Archosauria</taxon>
        <taxon>Dinosauria</taxon>
        <taxon>Saurischia</taxon>
        <taxon>Theropoda</taxon>
        <taxon>Coelurosauria</taxon>
        <taxon>Aves</taxon>
        <taxon>Neognathae</taxon>
        <taxon>Galloanserae</taxon>
        <taxon>Anseriformes</taxon>
        <taxon>Anatidae</taxon>
        <taxon>Anatinae</taxon>
        <taxon>Anas</taxon>
    </lineage>
</organism>
<name>A0A8B9R5Z4_ANAPL</name>
<keyword evidence="7 22" id="KW-0812">Transmembrane</keyword>
<evidence type="ECO:0000256" key="3">
    <source>
        <dbReference type="ARBA" id="ARBA00004554"/>
    </source>
</evidence>
<comment type="similarity">
    <text evidence="4 22">Belongs to the MIP/aquaporin (TC 1.A.8) family.</text>
</comment>
<dbReference type="PRINTS" id="PR00783">
    <property type="entry name" value="MINTRINSICP"/>
</dbReference>
<evidence type="ECO:0000256" key="15">
    <source>
        <dbReference type="ARBA" id="ARBA00023180"/>
    </source>
</evidence>
<dbReference type="InterPro" id="IPR023277">
    <property type="entry name" value="Aquaporin_8"/>
</dbReference>